<comment type="subcellular location">
    <subcellularLocation>
        <location evidence="1">Cell membrane</location>
        <topology evidence="1">Multi-pass membrane protein</topology>
    </subcellularLocation>
</comment>
<dbReference type="InterPro" id="IPR050445">
    <property type="entry name" value="Bact_polysacc_biosynth/exp"/>
</dbReference>
<organism evidence="8 9">
    <name type="scientific">Pseudoalteromonas gelatinilytica</name>
    <dbReference type="NCBI Taxonomy" id="1703256"/>
    <lineage>
        <taxon>Bacteria</taxon>
        <taxon>Pseudomonadati</taxon>
        <taxon>Pseudomonadota</taxon>
        <taxon>Gammaproteobacteria</taxon>
        <taxon>Alteromonadales</taxon>
        <taxon>Pseudoalteromonadaceae</taxon>
        <taxon>Pseudoalteromonas</taxon>
    </lineage>
</organism>
<protein>
    <submittedName>
        <fullName evidence="8">Lipopolysaccharide biosynthesis protein</fullName>
    </submittedName>
</protein>
<name>A0A3A3F933_9GAMM</name>
<dbReference type="EMBL" id="QYSE01000001">
    <property type="protein sequence ID" value="RJF38012.1"/>
    <property type="molecule type" value="Genomic_DNA"/>
</dbReference>
<dbReference type="InterPro" id="IPR003856">
    <property type="entry name" value="LPS_length_determ_N"/>
</dbReference>
<evidence type="ECO:0000256" key="4">
    <source>
        <dbReference type="ARBA" id="ARBA00022989"/>
    </source>
</evidence>
<keyword evidence="5 6" id="KW-0472">Membrane</keyword>
<evidence type="ECO:0000313" key="9">
    <source>
        <dbReference type="Proteomes" id="UP000265938"/>
    </source>
</evidence>
<gene>
    <name evidence="8" type="ORF">D4741_08100</name>
</gene>
<evidence type="ECO:0000256" key="5">
    <source>
        <dbReference type="ARBA" id="ARBA00023136"/>
    </source>
</evidence>
<keyword evidence="4 6" id="KW-1133">Transmembrane helix</keyword>
<feature type="transmembrane region" description="Helical" evidence="6">
    <location>
        <begin position="279"/>
        <end position="303"/>
    </location>
</feature>
<evidence type="ECO:0000259" key="7">
    <source>
        <dbReference type="Pfam" id="PF02706"/>
    </source>
</evidence>
<accession>A0A3A3F933</accession>
<evidence type="ECO:0000256" key="3">
    <source>
        <dbReference type="ARBA" id="ARBA00022692"/>
    </source>
</evidence>
<dbReference type="PANTHER" id="PTHR32309">
    <property type="entry name" value="TYROSINE-PROTEIN KINASE"/>
    <property type="match status" value="1"/>
</dbReference>
<dbReference type="RefSeq" id="WP_119852586.1">
    <property type="nucleotide sequence ID" value="NZ_QYSE01000001.1"/>
</dbReference>
<feature type="domain" description="Polysaccharide chain length determinant N-terminal" evidence="7">
    <location>
        <begin position="15"/>
        <end position="113"/>
    </location>
</feature>
<evidence type="ECO:0000256" key="1">
    <source>
        <dbReference type="ARBA" id="ARBA00004651"/>
    </source>
</evidence>
<feature type="transmembrane region" description="Helical" evidence="6">
    <location>
        <begin position="29"/>
        <end position="49"/>
    </location>
</feature>
<sequence>MTSTVNQNVSSQKPFDLIELWLVLWNKKWLIIFLSIVFSAAILAYSLTLPNMYKSTVLLAPQKQQESGALASLGQLGSLASVAGINLGGGSDDTAVYLEIIKSKDFLYNFIEQNNVKVNLFAVQEWNRDSEQLVIDPALYSDGKWKVDEETKESLEPSMFETYERLLKKLSVQQDKVNGLVKISFEHVDPLISKQYVENIVALINKSVREREISEKKESIKYLNEQLSKTNVAEMQNVFYTIVEEQTKAMLLAEVRKDFAFKIIESPIVEERKSSPNRAVICILGAIFSGFFVCISILLLHFIRNNKRQQKVKC</sequence>
<proteinExistence type="predicted"/>
<dbReference type="Pfam" id="PF02706">
    <property type="entry name" value="Wzz"/>
    <property type="match status" value="1"/>
</dbReference>
<dbReference type="Proteomes" id="UP000265938">
    <property type="component" value="Unassembled WGS sequence"/>
</dbReference>
<reference evidence="8 9" key="1">
    <citation type="submission" date="2018-09" db="EMBL/GenBank/DDBJ databases">
        <title>Identification of marine bacteria producing industrial enzymes.</title>
        <authorList>
            <person name="Cheng T.H."/>
            <person name="Saidin J."/>
            <person name="Muhd D.D."/>
            <person name="Isa M.N.M."/>
            <person name="Bakar M.F.A."/>
            <person name="Ismail N."/>
        </authorList>
    </citation>
    <scope>NUCLEOTIDE SEQUENCE [LARGE SCALE GENOMIC DNA]</scope>
    <source>
        <strain evidence="8 9">MNAD 1.6</strain>
    </source>
</reference>
<keyword evidence="2" id="KW-1003">Cell membrane</keyword>
<comment type="caution">
    <text evidence="8">The sequence shown here is derived from an EMBL/GenBank/DDBJ whole genome shotgun (WGS) entry which is preliminary data.</text>
</comment>
<keyword evidence="3 6" id="KW-0812">Transmembrane</keyword>
<dbReference type="PANTHER" id="PTHR32309:SF13">
    <property type="entry name" value="FERRIC ENTEROBACTIN TRANSPORT PROTEIN FEPE"/>
    <property type="match status" value="1"/>
</dbReference>
<evidence type="ECO:0000256" key="2">
    <source>
        <dbReference type="ARBA" id="ARBA00022475"/>
    </source>
</evidence>
<dbReference type="GO" id="GO:0004713">
    <property type="term" value="F:protein tyrosine kinase activity"/>
    <property type="evidence" value="ECO:0007669"/>
    <property type="project" value="TreeGrafter"/>
</dbReference>
<dbReference type="GO" id="GO:0005886">
    <property type="term" value="C:plasma membrane"/>
    <property type="evidence" value="ECO:0007669"/>
    <property type="project" value="UniProtKB-SubCell"/>
</dbReference>
<evidence type="ECO:0000313" key="8">
    <source>
        <dbReference type="EMBL" id="RJF38012.1"/>
    </source>
</evidence>
<evidence type="ECO:0000256" key="6">
    <source>
        <dbReference type="SAM" id="Phobius"/>
    </source>
</evidence>
<dbReference type="AlphaFoldDB" id="A0A3A3F933"/>